<dbReference type="InterPro" id="IPR036188">
    <property type="entry name" value="FAD/NAD-bd_sf"/>
</dbReference>
<reference evidence="1 2" key="1">
    <citation type="submission" date="2019-12" db="EMBL/GenBank/DDBJ databases">
        <title>Genomic-based taxomic classification of the family Erythrobacteraceae.</title>
        <authorList>
            <person name="Xu L."/>
        </authorList>
    </citation>
    <scope>NUCLEOTIDE SEQUENCE [LARGE SCALE GENOMIC DNA]</scope>
    <source>
        <strain evidence="1 2">H32</strain>
    </source>
</reference>
<dbReference type="Pfam" id="PF04820">
    <property type="entry name" value="Trp_halogenase"/>
    <property type="match status" value="1"/>
</dbReference>
<comment type="caution">
    <text evidence="1">The sequence shown here is derived from an EMBL/GenBank/DDBJ whole genome shotgun (WGS) entry which is preliminary data.</text>
</comment>
<dbReference type="RefSeq" id="WP_160733893.1">
    <property type="nucleotide sequence ID" value="NZ_WTYO01000004.1"/>
</dbReference>
<dbReference type="PIRSF" id="PIRSF011396">
    <property type="entry name" value="Trp_halogenase"/>
    <property type="match status" value="1"/>
</dbReference>
<dbReference type="Gene3D" id="3.50.50.60">
    <property type="entry name" value="FAD/NAD(P)-binding domain"/>
    <property type="match status" value="1"/>
</dbReference>
<proteinExistence type="predicted"/>
<protein>
    <submittedName>
        <fullName evidence="1">Tryptophan halogenase</fullName>
    </submittedName>
</protein>
<evidence type="ECO:0000313" key="2">
    <source>
        <dbReference type="Proteomes" id="UP000444401"/>
    </source>
</evidence>
<dbReference type="PANTHER" id="PTHR43747">
    <property type="entry name" value="FAD-BINDING PROTEIN"/>
    <property type="match status" value="1"/>
</dbReference>
<dbReference type="InterPro" id="IPR033856">
    <property type="entry name" value="Trp_halogen"/>
</dbReference>
<evidence type="ECO:0000313" key="1">
    <source>
        <dbReference type="EMBL" id="MXO69275.1"/>
    </source>
</evidence>
<dbReference type="PANTHER" id="PTHR43747:SF4">
    <property type="entry name" value="FLAVIN-DEPENDENT TRYPTOPHAN HALOGENASE"/>
    <property type="match status" value="1"/>
</dbReference>
<dbReference type="SUPFAM" id="SSF51905">
    <property type="entry name" value="FAD/NAD(P)-binding domain"/>
    <property type="match status" value="1"/>
</dbReference>
<dbReference type="InterPro" id="IPR006905">
    <property type="entry name" value="Flavin_halogenase"/>
</dbReference>
<dbReference type="InterPro" id="IPR050816">
    <property type="entry name" value="Flavin-dep_Halogenase_NPB"/>
</dbReference>
<organism evidence="1 2">
    <name type="scientific">Pelagerythrobacter marinus</name>
    <dbReference type="NCBI Taxonomy" id="538382"/>
    <lineage>
        <taxon>Bacteria</taxon>
        <taxon>Pseudomonadati</taxon>
        <taxon>Pseudomonadota</taxon>
        <taxon>Alphaproteobacteria</taxon>
        <taxon>Sphingomonadales</taxon>
        <taxon>Erythrobacteraceae</taxon>
        <taxon>Pelagerythrobacter</taxon>
    </lineage>
</organism>
<name>A0ABW9V023_9SPHN</name>
<sequence length="518" mass="57525">MTSQPGPHRARQPRPGRRIVIVGGGTAGWMTAAALSRFCDTDWSITLVESDAIGTVGVGEATIPMIRNFNAALGIDEAEFIAATNGTYKLGIEFVGWGAPDSRYLHAFGLVGRGLGLLPFQHYWLRARAEGLAGPIGDYVLNAVACRENRFAHVERQAGSPLPPLPFAYHFDAGLYAAYLRRYAEARGVVRVEGRIDRVETQGETGHVAAVRLENGQSVAGDLFVDCSGFRGLLIAETLRTGWTDWSHWLPCDRAIAVPCEPGEPWLPYTRATAREAGWQWRIPLQNRLGNGHVFCSTHIDEDAARDVLLASLDGAPTAEPRLLRFTTGMRRQAWNRNVVAIGLSSGFLEPLESTSIHLIQTGIDRLLDYLPVSGFGAADRENFNRRAAWEMERIRDFIILHYHANGREGQPFWDALRHMAIPDTLAEKLAMFRAGGKVVRDHDELFDVPGWVQVMLGQGIEPQAWHPLADQLSREQLGQFLDTVRHAYARDVARMPDHQDYVSRLAEQGRRKLEAAA</sequence>
<dbReference type="EMBL" id="WTYO01000004">
    <property type="protein sequence ID" value="MXO69275.1"/>
    <property type="molecule type" value="Genomic_DNA"/>
</dbReference>
<dbReference type="Proteomes" id="UP000444401">
    <property type="component" value="Unassembled WGS sequence"/>
</dbReference>
<keyword evidence="2" id="KW-1185">Reference proteome</keyword>
<accession>A0ABW9V023</accession>
<gene>
    <name evidence="1" type="ORF">GRI72_10605</name>
</gene>